<evidence type="ECO:0000256" key="11">
    <source>
        <dbReference type="PROSITE-ProRule" id="PRU00560"/>
    </source>
</evidence>
<dbReference type="InterPro" id="IPR013986">
    <property type="entry name" value="DExx_box_DNA_helicase_dom_sf"/>
</dbReference>
<dbReference type="GO" id="GO:0016887">
    <property type="term" value="F:ATP hydrolysis activity"/>
    <property type="evidence" value="ECO:0007669"/>
    <property type="project" value="RHEA"/>
</dbReference>
<dbReference type="Pfam" id="PF13361">
    <property type="entry name" value="UvrD_C"/>
    <property type="match status" value="1"/>
</dbReference>
<dbReference type="PROSITE" id="PS51198">
    <property type="entry name" value="UVRD_HELICASE_ATP_BIND"/>
    <property type="match status" value="1"/>
</dbReference>
<gene>
    <name evidence="14" type="ORF">CWS01_01635</name>
</gene>
<dbReference type="CDD" id="cd18807">
    <property type="entry name" value="SF1_C_UvrD"/>
    <property type="match status" value="1"/>
</dbReference>
<keyword evidence="6" id="KW-0238">DNA-binding</keyword>
<dbReference type="EMBL" id="PISE01000003">
    <property type="protein sequence ID" value="PKG25571.1"/>
    <property type="molecule type" value="Genomic_DNA"/>
</dbReference>
<organism evidence="14 15">
    <name type="scientific">Niallia nealsonii</name>
    <dbReference type="NCBI Taxonomy" id="115979"/>
    <lineage>
        <taxon>Bacteria</taxon>
        <taxon>Bacillati</taxon>
        <taxon>Bacillota</taxon>
        <taxon>Bacilli</taxon>
        <taxon>Bacillales</taxon>
        <taxon>Bacillaceae</taxon>
        <taxon>Niallia</taxon>
    </lineage>
</organism>
<dbReference type="GO" id="GO:0033202">
    <property type="term" value="C:DNA helicase complex"/>
    <property type="evidence" value="ECO:0007669"/>
    <property type="project" value="TreeGrafter"/>
</dbReference>
<evidence type="ECO:0000259" key="12">
    <source>
        <dbReference type="PROSITE" id="PS51198"/>
    </source>
</evidence>
<evidence type="ECO:0000256" key="6">
    <source>
        <dbReference type="ARBA" id="ARBA00023125"/>
    </source>
</evidence>
<reference evidence="14 15" key="1">
    <citation type="journal article" date="2003" name="Int. J. Syst. Evol. Microbiol.">
        <title>Bacillus nealsonii sp. nov., isolated from a spacecraft-assembly facility, whose spores are gamma-radiation resistant.</title>
        <authorList>
            <person name="Venkateswaran K."/>
            <person name="Kempf M."/>
            <person name="Chen F."/>
            <person name="Satomi M."/>
            <person name="Nicholson W."/>
            <person name="Kern R."/>
        </authorList>
    </citation>
    <scope>NUCLEOTIDE SEQUENCE [LARGE SCALE GENOMIC DNA]</scope>
    <source>
        <strain evidence="14 15">FO-92</strain>
    </source>
</reference>
<comment type="caution">
    <text evidence="14">The sequence shown here is derived from an EMBL/GenBank/DDBJ whole genome shotgun (WGS) entry which is preliminary data.</text>
</comment>
<dbReference type="Proteomes" id="UP000233375">
    <property type="component" value="Unassembled WGS sequence"/>
</dbReference>
<dbReference type="Gene3D" id="3.40.50.300">
    <property type="entry name" value="P-loop containing nucleotide triphosphate hydrolases"/>
    <property type="match status" value="2"/>
</dbReference>
<evidence type="ECO:0000256" key="10">
    <source>
        <dbReference type="ARBA" id="ARBA00048988"/>
    </source>
</evidence>
<dbReference type="RefSeq" id="WP_101175295.1">
    <property type="nucleotide sequence ID" value="NZ_PISE01000003.1"/>
</dbReference>
<sequence length="756" mass="86339">MLSAFYVNTLIHLYSINRENLQKIYEDGKKGLLACPACGEAVKLYLGMKNIPHFYHYSKKADCKEDARALSSETAAAIEYEERNGFKIPKSRAIINESTMTEYKKTKQLTVQANFQPTAAKPSFEENYLHQLFKSGVALDSSQASAVTLDNGRALVIAGAGSGKTRVLTTRAAFLIQEKHAEPSSIMLVTFTNKAAAELKERLLKYPNMSRSVVNKVVTGTFHRILYQILLFHEPDKWPRQNLISKDWQKETLLKEGAHQLKLDTKEFPYDGAIQQIGAWKNSMLFPNNITASSDWEETLLLLYKWYEEKKHERNLYDFDDMLLGGYYYFSENPPILEIYQNRFRHILLDEFQDINKVQYEWVKLIAAKAESIYAVGDDDQSIYAFRGSDPKYLLDFEKDFAMAKIIILDHNYRSAHEIVSTANAVVSKNKKRRTKKMIAAFKGEAPFLFYPYDEEEEATMIVTDILEKISQGYEPKDFAILYRTNTSSRAIFERLTSSSLPFKLEADSGSFYSRFIVKSMLGYLKLIVHPDHGEAIKDIFPSLFLKKAILQDIKAASILEDCSLLEALAKVKTGFAFQEAKLKKIPAILASLKQKQPVDAISVIEKELGFQEFIKKRGNEGNQWDKGSDDIRDLKVVAKKFTSIIDLVAHTDHMTAMNAEMKKQYMHADNTITLSTIHRAKGLEYKTVYILGAVDGSIPHDYALEAQRNNDLAPLEEERRLLYVAMTRAQEELFVSVPMQHKGKKAKISRFLNFL</sequence>
<dbReference type="InterPro" id="IPR014016">
    <property type="entry name" value="UvrD-like_ATP-bd"/>
</dbReference>
<comment type="catalytic activity">
    <reaction evidence="8">
        <text>Couples ATP hydrolysis with the unwinding of duplex DNA by translocating in the 3'-5' direction.</text>
        <dbReference type="EC" id="5.6.2.4"/>
    </reaction>
</comment>
<dbReference type="GO" id="GO:0000725">
    <property type="term" value="P:recombinational repair"/>
    <property type="evidence" value="ECO:0007669"/>
    <property type="project" value="TreeGrafter"/>
</dbReference>
<dbReference type="GO" id="GO:0003677">
    <property type="term" value="F:DNA binding"/>
    <property type="evidence" value="ECO:0007669"/>
    <property type="project" value="UniProtKB-KW"/>
</dbReference>
<evidence type="ECO:0000313" key="15">
    <source>
        <dbReference type="Proteomes" id="UP000233375"/>
    </source>
</evidence>
<dbReference type="EC" id="5.6.2.4" evidence="9"/>
<dbReference type="SUPFAM" id="SSF52540">
    <property type="entry name" value="P-loop containing nucleoside triphosphate hydrolases"/>
    <property type="match status" value="1"/>
</dbReference>
<dbReference type="AlphaFoldDB" id="A0A2N0Z7T3"/>
<keyword evidence="7" id="KW-0413">Isomerase</keyword>
<dbReference type="OrthoDB" id="9810135at2"/>
<dbReference type="Pfam" id="PF00580">
    <property type="entry name" value="UvrD-helicase"/>
    <property type="match status" value="1"/>
</dbReference>
<evidence type="ECO:0000313" key="14">
    <source>
        <dbReference type="EMBL" id="PKG25571.1"/>
    </source>
</evidence>
<feature type="domain" description="UvrD-like helicase ATP-binding" evidence="12">
    <location>
        <begin position="137"/>
        <end position="416"/>
    </location>
</feature>
<accession>A0A2N0Z7T3</accession>
<dbReference type="InterPro" id="IPR000212">
    <property type="entry name" value="DNA_helicase_UvrD/REP"/>
</dbReference>
<keyword evidence="4 11" id="KW-0347">Helicase</keyword>
<keyword evidence="2 11" id="KW-0547">Nucleotide-binding</keyword>
<comment type="catalytic activity">
    <reaction evidence="10">
        <text>ATP + H2O = ADP + phosphate + H(+)</text>
        <dbReference type="Rhea" id="RHEA:13065"/>
        <dbReference type="ChEBI" id="CHEBI:15377"/>
        <dbReference type="ChEBI" id="CHEBI:15378"/>
        <dbReference type="ChEBI" id="CHEBI:30616"/>
        <dbReference type="ChEBI" id="CHEBI:43474"/>
        <dbReference type="ChEBI" id="CHEBI:456216"/>
        <dbReference type="EC" id="5.6.2.4"/>
    </reaction>
</comment>
<comment type="similarity">
    <text evidence="1">Belongs to the helicase family. UvrD subfamily.</text>
</comment>
<dbReference type="GO" id="GO:0043138">
    <property type="term" value="F:3'-5' DNA helicase activity"/>
    <property type="evidence" value="ECO:0007669"/>
    <property type="project" value="UniProtKB-EC"/>
</dbReference>
<evidence type="ECO:0000256" key="5">
    <source>
        <dbReference type="ARBA" id="ARBA00022840"/>
    </source>
</evidence>
<evidence type="ECO:0000256" key="8">
    <source>
        <dbReference type="ARBA" id="ARBA00034617"/>
    </source>
</evidence>
<evidence type="ECO:0000256" key="7">
    <source>
        <dbReference type="ARBA" id="ARBA00023235"/>
    </source>
</evidence>
<dbReference type="InterPro" id="IPR027417">
    <property type="entry name" value="P-loop_NTPase"/>
</dbReference>
<dbReference type="Gene3D" id="1.10.486.10">
    <property type="entry name" value="PCRA, domain 4"/>
    <property type="match status" value="1"/>
</dbReference>
<keyword evidence="3 11" id="KW-0378">Hydrolase</keyword>
<dbReference type="InterPro" id="IPR014017">
    <property type="entry name" value="DNA_helicase_UvrD-like_C"/>
</dbReference>
<evidence type="ECO:0000256" key="1">
    <source>
        <dbReference type="ARBA" id="ARBA00009922"/>
    </source>
</evidence>
<evidence type="ECO:0000259" key="13">
    <source>
        <dbReference type="PROSITE" id="PS51217"/>
    </source>
</evidence>
<dbReference type="Gene3D" id="1.10.10.160">
    <property type="match status" value="1"/>
</dbReference>
<protein>
    <recommendedName>
        <fullName evidence="9">DNA 3'-5' helicase</fullName>
        <ecNumber evidence="9">5.6.2.4</ecNumber>
    </recommendedName>
</protein>
<feature type="domain" description="UvrD-like helicase C-terminal" evidence="13">
    <location>
        <begin position="417"/>
        <end position="683"/>
    </location>
</feature>
<dbReference type="Pfam" id="PF25164">
    <property type="entry name" value="CoiA_N"/>
    <property type="match status" value="1"/>
</dbReference>
<evidence type="ECO:0000256" key="4">
    <source>
        <dbReference type="ARBA" id="ARBA00022806"/>
    </source>
</evidence>
<dbReference type="CDD" id="cd17932">
    <property type="entry name" value="DEXQc_UvrD"/>
    <property type="match status" value="1"/>
</dbReference>
<dbReference type="GO" id="GO:0005524">
    <property type="term" value="F:ATP binding"/>
    <property type="evidence" value="ECO:0007669"/>
    <property type="project" value="UniProtKB-UniRule"/>
</dbReference>
<proteinExistence type="inferred from homology"/>
<dbReference type="InterPro" id="IPR057253">
    <property type="entry name" value="CoiA-like_N"/>
</dbReference>
<dbReference type="PROSITE" id="PS51217">
    <property type="entry name" value="UVRD_HELICASE_CTER"/>
    <property type="match status" value="1"/>
</dbReference>
<feature type="binding site" evidence="11">
    <location>
        <begin position="158"/>
        <end position="165"/>
    </location>
    <ligand>
        <name>ATP</name>
        <dbReference type="ChEBI" id="CHEBI:30616"/>
    </ligand>
</feature>
<evidence type="ECO:0000256" key="9">
    <source>
        <dbReference type="ARBA" id="ARBA00034808"/>
    </source>
</evidence>
<dbReference type="PANTHER" id="PTHR11070">
    <property type="entry name" value="UVRD / RECB / PCRA DNA HELICASE FAMILY MEMBER"/>
    <property type="match status" value="1"/>
</dbReference>
<dbReference type="GO" id="GO:0005829">
    <property type="term" value="C:cytosol"/>
    <property type="evidence" value="ECO:0007669"/>
    <property type="project" value="TreeGrafter"/>
</dbReference>
<keyword evidence="15" id="KW-1185">Reference proteome</keyword>
<dbReference type="PANTHER" id="PTHR11070:SF2">
    <property type="entry name" value="ATP-DEPENDENT DNA HELICASE SRS2"/>
    <property type="match status" value="1"/>
</dbReference>
<evidence type="ECO:0000256" key="3">
    <source>
        <dbReference type="ARBA" id="ARBA00022801"/>
    </source>
</evidence>
<evidence type="ECO:0000256" key="2">
    <source>
        <dbReference type="ARBA" id="ARBA00022741"/>
    </source>
</evidence>
<keyword evidence="5 11" id="KW-0067">ATP-binding</keyword>
<name>A0A2N0Z7T3_9BACI</name>